<dbReference type="Proteomes" id="UP001595555">
    <property type="component" value="Unassembled WGS sequence"/>
</dbReference>
<gene>
    <name evidence="3" type="ORF">ACFODX_11465</name>
</gene>
<proteinExistence type="predicted"/>
<keyword evidence="1" id="KW-0472">Membrane</keyword>
<keyword evidence="2" id="KW-0732">Signal</keyword>
<evidence type="ECO:0000313" key="4">
    <source>
        <dbReference type="Proteomes" id="UP001595555"/>
    </source>
</evidence>
<sequence>MSNKFKTIITSLLLILMVQSSSAAVIDFDDLGDESFAQISDGYAGFNWNVIGALAGGDYPGTGLDAAVVSGSNIAFNAYGAWSSIDLAGAGTFDVIGAWFGSYFFEQELAFEGWLDGVLVYSSQDSFQVSPNGPTWVQLDWAGIDQLFIYNSLADWGVSWGMDDFTVEIHRPAHVPEASALVLLLLGGLGVGLLRRRV</sequence>
<reference evidence="4" key="1">
    <citation type="journal article" date="2019" name="Int. J. Syst. Evol. Microbiol.">
        <title>The Global Catalogue of Microorganisms (GCM) 10K type strain sequencing project: providing services to taxonomists for standard genome sequencing and annotation.</title>
        <authorList>
            <consortium name="The Broad Institute Genomics Platform"/>
            <consortium name="The Broad Institute Genome Sequencing Center for Infectious Disease"/>
            <person name="Wu L."/>
            <person name="Ma J."/>
        </authorList>
    </citation>
    <scope>NUCLEOTIDE SEQUENCE [LARGE SCALE GENOMIC DNA]</scope>
    <source>
        <strain evidence="4">KCTC 52237</strain>
    </source>
</reference>
<dbReference type="NCBIfam" id="TIGR02595">
    <property type="entry name" value="PEP_CTERM"/>
    <property type="match status" value="1"/>
</dbReference>
<protein>
    <submittedName>
        <fullName evidence="3">PEP-CTERM sorting domain-containing protein</fullName>
    </submittedName>
</protein>
<evidence type="ECO:0000256" key="2">
    <source>
        <dbReference type="SAM" id="SignalP"/>
    </source>
</evidence>
<name>A0ABV7FHR7_9GAMM</name>
<dbReference type="RefSeq" id="WP_378119193.1">
    <property type="nucleotide sequence ID" value="NZ_JBHRTF010000004.1"/>
</dbReference>
<evidence type="ECO:0000313" key="3">
    <source>
        <dbReference type="EMBL" id="MFC3116178.1"/>
    </source>
</evidence>
<keyword evidence="4" id="KW-1185">Reference proteome</keyword>
<comment type="caution">
    <text evidence="3">The sequence shown here is derived from an EMBL/GenBank/DDBJ whole genome shotgun (WGS) entry which is preliminary data.</text>
</comment>
<dbReference type="InterPro" id="IPR013424">
    <property type="entry name" value="Ice-binding_C"/>
</dbReference>
<feature type="transmembrane region" description="Helical" evidence="1">
    <location>
        <begin position="178"/>
        <end position="194"/>
    </location>
</feature>
<dbReference type="EMBL" id="JBHRTF010000004">
    <property type="protein sequence ID" value="MFC3116178.1"/>
    <property type="molecule type" value="Genomic_DNA"/>
</dbReference>
<feature type="chain" id="PRO_5046673224" evidence="2">
    <location>
        <begin position="24"/>
        <end position="198"/>
    </location>
</feature>
<feature type="signal peptide" evidence="2">
    <location>
        <begin position="1"/>
        <end position="23"/>
    </location>
</feature>
<evidence type="ECO:0000256" key="1">
    <source>
        <dbReference type="SAM" id="Phobius"/>
    </source>
</evidence>
<keyword evidence="1" id="KW-1133">Transmembrane helix</keyword>
<keyword evidence="1" id="KW-0812">Transmembrane</keyword>
<accession>A0ABV7FHR7</accession>
<organism evidence="3 4">
    <name type="scientific">Cellvibrio fontiphilus</name>
    <dbReference type="NCBI Taxonomy" id="1815559"/>
    <lineage>
        <taxon>Bacteria</taxon>
        <taxon>Pseudomonadati</taxon>
        <taxon>Pseudomonadota</taxon>
        <taxon>Gammaproteobacteria</taxon>
        <taxon>Cellvibrionales</taxon>
        <taxon>Cellvibrionaceae</taxon>
        <taxon>Cellvibrio</taxon>
    </lineage>
</organism>